<name>A0ABS9KHQ9_9BACT</name>
<accession>A0ABS9KHQ9</accession>
<evidence type="ECO:0000313" key="2">
    <source>
        <dbReference type="Proteomes" id="UP001165366"/>
    </source>
</evidence>
<protein>
    <recommendedName>
        <fullName evidence="3">Porin</fullName>
    </recommendedName>
</protein>
<comment type="caution">
    <text evidence="1">The sequence shown here is derived from an EMBL/GenBank/DDBJ whole genome shotgun (WGS) entry which is preliminary data.</text>
</comment>
<proteinExistence type="predicted"/>
<gene>
    <name evidence="1" type="ORF">L6773_17495</name>
</gene>
<dbReference type="InterPro" id="IPR023614">
    <property type="entry name" value="Porin_dom_sf"/>
</dbReference>
<evidence type="ECO:0008006" key="3">
    <source>
        <dbReference type="Google" id="ProtNLM"/>
    </source>
</evidence>
<keyword evidence="2" id="KW-1185">Reference proteome</keyword>
<dbReference type="EMBL" id="JAKLWS010000031">
    <property type="protein sequence ID" value="MCG2590375.1"/>
    <property type="molecule type" value="Genomic_DNA"/>
</dbReference>
<organism evidence="1 2">
    <name type="scientific">Rhodohalobacter sulfatireducens</name>
    <dbReference type="NCBI Taxonomy" id="2911366"/>
    <lineage>
        <taxon>Bacteria</taxon>
        <taxon>Pseudomonadati</taxon>
        <taxon>Balneolota</taxon>
        <taxon>Balneolia</taxon>
        <taxon>Balneolales</taxon>
        <taxon>Balneolaceae</taxon>
        <taxon>Rhodohalobacter</taxon>
    </lineage>
</organism>
<reference evidence="1" key="1">
    <citation type="submission" date="2022-01" db="EMBL/GenBank/DDBJ databases">
        <authorList>
            <person name="Wang Y."/>
        </authorList>
    </citation>
    <scope>NUCLEOTIDE SEQUENCE</scope>
    <source>
        <strain evidence="1">WB101</strain>
    </source>
</reference>
<evidence type="ECO:0000313" key="1">
    <source>
        <dbReference type="EMBL" id="MCG2590375.1"/>
    </source>
</evidence>
<dbReference type="Gene3D" id="2.40.160.10">
    <property type="entry name" value="Porin"/>
    <property type="match status" value="1"/>
</dbReference>
<reference evidence="1" key="2">
    <citation type="submission" date="2024-05" db="EMBL/GenBank/DDBJ databases">
        <title>Rhodohalobacter halophilus gen. nov., sp. nov., a moderately halophilic member of the family Balneolaceae.</title>
        <authorList>
            <person name="Xia J."/>
        </authorList>
    </citation>
    <scope>NUCLEOTIDE SEQUENCE</scope>
    <source>
        <strain evidence="1">WB101</strain>
    </source>
</reference>
<dbReference type="RefSeq" id="WP_237855761.1">
    <property type="nucleotide sequence ID" value="NZ_JAKLWS010000031.1"/>
</dbReference>
<dbReference type="Proteomes" id="UP001165366">
    <property type="component" value="Unassembled WGS sequence"/>
</dbReference>
<sequence length="356" mass="40794">MRWVLVGLLFFPFMLYSQDLDTSVDFSGQFFFSYERIFEDEGVNNEFTIQRGYITFRKRLTRMAQIRFTQDVSIDQEGDGKGNIELRLKYALLKLNFDDYGFLTSPYAEIGVVHRPWIDFEQKINDYRSQESMFLDQNGLVSSADFGVTFASLIGGEIDETFQQDIQSSYPGRYGSLSVGIYNGGGYNSLEENNNKLLEGRLTIRPLPDHIPGFQTSIFGSYGKGNIPESPDFEMISTALSYESFQFTTVFQGFTGTGDASGNFVTNNFQPIDLKGWSHFIEIRPIKSIPIKLINRFDEIVNTDTNLWTSRQAVGGIAYRFPNSSKIILNVRRNWMKIDGKVEDINRLEIITEIRF</sequence>